<name>A0A9W4JQU0_9EURO</name>
<evidence type="ECO:0000259" key="1">
    <source>
        <dbReference type="Pfam" id="PF12697"/>
    </source>
</evidence>
<dbReference type="EMBL" id="CAJVPG010000433">
    <property type="protein sequence ID" value="CAG8414314.1"/>
    <property type="molecule type" value="Genomic_DNA"/>
</dbReference>
<dbReference type="PANTHER" id="PTHR43798">
    <property type="entry name" value="MONOACYLGLYCEROL LIPASE"/>
    <property type="match status" value="1"/>
</dbReference>
<dbReference type="Gene3D" id="3.40.50.1820">
    <property type="entry name" value="alpha/beta hydrolase"/>
    <property type="match status" value="1"/>
</dbReference>
<dbReference type="GO" id="GO:0016020">
    <property type="term" value="C:membrane"/>
    <property type="evidence" value="ECO:0007669"/>
    <property type="project" value="TreeGrafter"/>
</dbReference>
<dbReference type="Proteomes" id="UP001152649">
    <property type="component" value="Unassembled WGS sequence"/>
</dbReference>
<reference evidence="2" key="1">
    <citation type="submission" date="2021-07" db="EMBL/GenBank/DDBJ databases">
        <authorList>
            <person name="Branca A.L. A."/>
        </authorList>
    </citation>
    <scope>NUCLEOTIDE SEQUENCE</scope>
</reference>
<dbReference type="GO" id="GO:0072330">
    <property type="term" value="P:monocarboxylic acid biosynthetic process"/>
    <property type="evidence" value="ECO:0007669"/>
    <property type="project" value="UniProtKB-ARBA"/>
</dbReference>
<accession>A0A9W4JQU0</accession>
<dbReference type="InterPro" id="IPR050266">
    <property type="entry name" value="AB_hydrolase_sf"/>
</dbReference>
<dbReference type="Pfam" id="PF12697">
    <property type="entry name" value="Abhydrolase_6"/>
    <property type="match status" value="1"/>
</dbReference>
<sequence length="304" mass="33165">MMSIGTHRLSFSISGPPRTLNEPLVVVIPGSGDVASSYAAVEPLVAKFARIFLYDRSGLGNSERAPSHPLAVASAIELHKLLEATEQPPPYVLAAHSYGGIIAREYYHLYPDEVAGIVFCDASTERLIEYVQIPDPDLIAVLGDLKVALVTGLRADAKISQDQWRQRAKEIDQGSETAMAEANGDAVGEICRTLAEKKQFDRQAMGSKPLSIICCNGALDQERIYAAGVEAGNGTEAQQRAFRQTLDRFGPAARGLASDHMKLSSRTRFVYLHDCGHNVQLIRPDVVAEEIKWVMDQIRGTSSM</sequence>
<protein>
    <recommendedName>
        <fullName evidence="1">AB hydrolase-1 domain-containing protein</fullName>
    </recommendedName>
</protein>
<keyword evidence="3" id="KW-1185">Reference proteome</keyword>
<gene>
    <name evidence="2" type="ORF">PSALAMII_LOCUS9165</name>
</gene>
<dbReference type="InterPro" id="IPR029058">
    <property type="entry name" value="AB_hydrolase_fold"/>
</dbReference>
<organism evidence="2 3">
    <name type="scientific">Penicillium salamii</name>
    <dbReference type="NCBI Taxonomy" id="1612424"/>
    <lineage>
        <taxon>Eukaryota</taxon>
        <taxon>Fungi</taxon>
        <taxon>Dikarya</taxon>
        <taxon>Ascomycota</taxon>
        <taxon>Pezizomycotina</taxon>
        <taxon>Eurotiomycetes</taxon>
        <taxon>Eurotiomycetidae</taxon>
        <taxon>Eurotiales</taxon>
        <taxon>Aspergillaceae</taxon>
        <taxon>Penicillium</taxon>
    </lineage>
</organism>
<dbReference type="GO" id="GO:0017000">
    <property type="term" value="P:antibiotic biosynthetic process"/>
    <property type="evidence" value="ECO:0007669"/>
    <property type="project" value="UniProtKB-ARBA"/>
</dbReference>
<comment type="caution">
    <text evidence="2">The sequence shown here is derived from an EMBL/GenBank/DDBJ whole genome shotgun (WGS) entry which is preliminary data.</text>
</comment>
<dbReference type="OrthoDB" id="377733at2759"/>
<dbReference type="InterPro" id="IPR000073">
    <property type="entry name" value="AB_hydrolase_1"/>
</dbReference>
<feature type="domain" description="AB hydrolase-1" evidence="1">
    <location>
        <begin position="25"/>
        <end position="289"/>
    </location>
</feature>
<dbReference type="SUPFAM" id="SSF53474">
    <property type="entry name" value="alpha/beta-Hydrolases"/>
    <property type="match status" value="1"/>
</dbReference>
<evidence type="ECO:0000313" key="2">
    <source>
        <dbReference type="EMBL" id="CAG8414314.1"/>
    </source>
</evidence>
<dbReference type="AlphaFoldDB" id="A0A9W4JQU0"/>
<dbReference type="PANTHER" id="PTHR43798:SF33">
    <property type="entry name" value="HYDROLASE, PUTATIVE (AFU_ORTHOLOGUE AFUA_2G14860)-RELATED"/>
    <property type="match status" value="1"/>
</dbReference>
<proteinExistence type="predicted"/>
<evidence type="ECO:0000313" key="3">
    <source>
        <dbReference type="Proteomes" id="UP001152649"/>
    </source>
</evidence>